<gene>
    <name evidence="2" type="ORF">GCM10011274_39360</name>
</gene>
<evidence type="ECO:0000313" key="2">
    <source>
        <dbReference type="EMBL" id="GGZ77401.1"/>
    </source>
</evidence>
<dbReference type="AlphaFoldDB" id="A0A8H9ICX8"/>
<reference evidence="2" key="2">
    <citation type="submission" date="2020-09" db="EMBL/GenBank/DDBJ databases">
        <authorList>
            <person name="Sun Q."/>
            <person name="Kim S."/>
        </authorList>
    </citation>
    <scope>NUCLEOTIDE SEQUENCE</scope>
    <source>
        <strain evidence="2">KCTC 32337</strain>
    </source>
</reference>
<dbReference type="EMBL" id="BMZC01000014">
    <property type="protein sequence ID" value="GGZ77401.1"/>
    <property type="molecule type" value="Genomic_DNA"/>
</dbReference>
<sequence>MKSYSRFNVPFDLEVDFELRLYEYISNLKPEAARRVLVQGAAFKKFLASCGLIIGGCDLNKEGVDGAELGHITVRISTDDSQSHGSAQRVLNEIVGRPKSHIRTSYLRILLLHGFYLECVNNGKKAVVESVQGHTHAPQIIEPIREEKKVDDTQESTTIHENQQLPSSANAKRVSSKFKLKGLVNNV</sequence>
<comment type="caution">
    <text evidence="2">The sequence shown here is derived from an EMBL/GenBank/DDBJ whole genome shotgun (WGS) entry which is preliminary data.</text>
</comment>
<accession>A0A8H9ICX8</accession>
<dbReference type="Proteomes" id="UP000622604">
    <property type="component" value="Unassembled WGS sequence"/>
</dbReference>
<evidence type="ECO:0000313" key="3">
    <source>
        <dbReference type="Proteomes" id="UP000622604"/>
    </source>
</evidence>
<evidence type="ECO:0000256" key="1">
    <source>
        <dbReference type="SAM" id="MobiDB-lite"/>
    </source>
</evidence>
<feature type="compositionally biased region" description="Polar residues" evidence="1">
    <location>
        <begin position="155"/>
        <end position="170"/>
    </location>
</feature>
<protein>
    <submittedName>
        <fullName evidence="2">Uncharacterized protein</fullName>
    </submittedName>
</protein>
<organism evidence="2 3">
    <name type="scientific">Paraglaciecola chathamensis</name>
    <dbReference type="NCBI Taxonomy" id="368405"/>
    <lineage>
        <taxon>Bacteria</taxon>
        <taxon>Pseudomonadati</taxon>
        <taxon>Pseudomonadota</taxon>
        <taxon>Gammaproteobacteria</taxon>
        <taxon>Alteromonadales</taxon>
        <taxon>Alteromonadaceae</taxon>
        <taxon>Paraglaciecola</taxon>
    </lineage>
</organism>
<dbReference type="RefSeq" id="WP_013755131.1">
    <property type="nucleotide sequence ID" value="NZ_BMZC01000014.1"/>
</dbReference>
<reference evidence="2" key="1">
    <citation type="journal article" date="2014" name="Int. J. Syst. Evol. Microbiol.">
        <title>Complete genome sequence of Corynebacterium casei LMG S-19264T (=DSM 44701T), isolated from a smear-ripened cheese.</title>
        <authorList>
            <consortium name="US DOE Joint Genome Institute (JGI-PGF)"/>
            <person name="Walter F."/>
            <person name="Albersmeier A."/>
            <person name="Kalinowski J."/>
            <person name="Ruckert C."/>
        </authorList>
    </citation>
    <scope>NUCLEOTIDE SEQUENCE</scope>
    <source>
        <strain evidence="2">KCTC 32337</strain>
    </source>
</reference>
<name>A0A8H9ICX8_9ALTE</name>
<proteinExistence type="predicted"/>
<feature type="region of interest" description="Disordered" evidence="1">
    <location>
        <begin position="148"/>
        <end position="172"/>
    </location>
</feature>